<evidence type="ECO:0000313" key="4">
    <source>
        <dbReference type="Proteomes" id="UP000187209"/>
    </source>
</evidence>
<dbReference type="Proteomes" id="UP000187209">
    <property type="component" value="Unassembled WGS sequence"/>
</dbReference>
<sequence length="228" mass="26305">MSMSSSITKDLLKPRKCTSELGLDIAHLSKDYKHLEEKTLDTISSIKKLKHVHKDLKQKEGELEMWLKDVQKSEEELESSRKKLKQYEETLQDLCKACKNNDEEIISKILNANKHKTLKLKIPRGSLSIEDVVIKPETSRSTVKTSRNTALKSPYEPNLKILTFSTKKLKKTSKMTPRIKTCTPSIKTKTSEKQEKSENHGKNKLKVEGKLERLIKRFKKFLLFLNPA</sequence>
<name>A0A1R2AX01_9CILI</name>
<feature type="region of interest" description="Disordered" evidence="2">
    <location>
        <begin position="185"/>
        <end position="204"/>
    </location>
</feature>
<organism evidence="3 4">
    <name type="scientific">Stentor coeruleus</name>
    <dbReference type="NCBI Taxonomy" id="5963"/>
    <lineage>
        <taxon>Eukaryota</taxon>
        <taxon>Sar</taxon>
        <taxon>Alveolata</taxon>
        <taxon>Ciliophora</taxon>
        <taxon>Postciliodesmatophora</taxon>
        <taxon>Heterotrichea</taxon>
        <taxon>Heterotrichida</taxon>
        <taxon>Stentoridae</taxon>
        <taxon>Stentor</taxon>
    </lineage>
</organism>
<evidence type="ECO:0000256" key="1">
    <source>
        <dbReference type="SAM" id="Coils"/>
    </source>
</evidence>
<keyword evidence="1" id="KW-0175">Coiled coil</keyword>
<feature type="coiled-coil region" evidence="1">
    <location>
        <begin position="56"/>
        <end position="104"/>
    </location>
</feature>
<proteinExistence type="predicted"/>
<protein>
    <submittedName>
        <fullName evidence="3">Uncharacterized protein</fullName>
    </submittedName>
</protein>
<comment type="caution">
    <text evidence="3">The sequence shown here is derived from an EMBL/GenBank/DDBJ whole genome shotgun (WGS) entry which is preliminary data.</text>
</comment>
<evidence type="ECO:0000256" key="2">
    <source>
        <dbReference type="SAM" id="MobiDB-lite"/>
    </source>
</evidence>
<dbReference type="AlphaFoldDB" id="A0A1R2AX01"/>
<feature type="compositionally biased region" description="Basic and acidic residues" evidence="2">
    <location>
        <begin position="189"/>
        <end position="204"/>
    </location>
</feature>
<gene>
    <name evidence="3" type="ORF">SteCoe_33485</name>
</gene>
<keyword evidence="4" id="KW-1185">Reference proteome</keyword>
<dbReference type="EMBL" id="MPUH01001263">
    <property type="protein sequence ID" value="OMJ68920.1"/>
    <property type="molecule type" value="Genomic_DNA"/>
</dbReference>
<accession>A0A1R2AX01</accession>
<reference evidence="3 4" key="1">
    <citation type="submission" date="2016-11" db="EMBL/GenBank/DDBJ databases">
        <title>The macronuclear genome of Stentor coeruleus: a giant cell with tiny introns.</title>
        <authorList>
            <person name="Slabodnick M."/>
            <person name="Ruby J.G."/>
            <person name="Reiff S.B."/>
            <person name="Swart E.C."/>
            <person name="Gosai S."/>
            <person name="Prabakaran S."/>
            <person name="Witkowska E."/>
            <person name="Larue G.E."/>
            <person name="Fisher S."/>
            <person name="Freeman R.M."/>
            <person name="Gunawardena J."/>
            <person name="Chu W."/>
            <person name="Stover N.A."/>
            <person name="Gregory B.D."/>
            <person name="Nowacki M."/>
            <person name="Derisi J."/>
            <person name="Roy S.W."/>
            <person name="Marshall W.F."/>
            <person name="Sood P."/>
        </authorList>
    </citation>
    <scope>NUCLEOTIDE SEQUENCE [LARGE SCALE GENOMIC DNA]</scope>
    <source>
        <strain evidence="3">WM001</strain>
    </source>
</reference>
<evidence type="ECO:0000313" key="3">
    <source>
        <dbReference type="EMBL" id="OMJ68920.1"/>
    </source>
</evidence>